<dbReference type="InParanoid" id="A0A0D8JVT0"/>
<name>A0A0D8JVT0_COCIM</name>
<dbReference type="RefSeq" id="XP_004446000.1">
    <property type="nucleotide sequence ID" value="XM_004445943.1"/>
</dbReference>
<dbReference type="KEGG" id="cim:CIMG_12912"/>
<evidence type="ECO:0000256" key="1">
    <source>
        <dbReference type="SAM" id="Coils"/>
    </source>
</evidence>
<proteinExistence type="predicted"/>
<gene>
    <name evidence="2" type="ORF">CIMG_12912</name>
</gene>
<evidence type="ECO:0000313" key="3">
    <source>
        <dbReference type="Proteomes" id="UP000001261"/>
    </source>
</evidence>
<dbReference type="Proteomes" id="UP000001261">
    <property type="component" value="Unassembled WGS sequence"/>
</dbReference>
<protein>
    <submittedName>
        <fullName evidence="2">Uncharacterized protein</fullName>
    </submittedName>
</protein>
<accession>A0A0D8JVT0</accession>
<dbReference type="VEuPathDB" id="FungiDB:CIMG_12912"/>
<evidence type="ECO:0000313" key="2">
    <source>
        <dbReference type="EMBL" id="KJF60388.1"/>
    </source>
</evidence>
<keyword evidence="1" id="KW-0175">Coiled coil</keyword>
<dbReference type="GeneID" id="24164539"/>
<organism evidence="2 3">
    <name type="scientific">Coccidioides immitis (strain RS)</name>
    <name type="common">Valley fever fungus</name>
    <dbReference type="NCBI Taxonomy" id="246410"/>
    <lineage>
        <taxon>Eukaryota</taxon>
        <taxon>Fungi</taxon>
        <taxon>Dikarya</taxon>
        <taxon>Ascomycota</taxon>
        <taxon>Pezizomycotina</taxon>
        <taxon>Eurotiomycetes</taxon>
        <taxon>Eurotiomycetidae</taxon>
        <taxon>Onygenales</taxon>
        <taxon>Onygenaceae</taxon>
        <taxon>Coccidioides</taxon>
    </lineage>
</organism>
<keyword evidence="3" id="KW-1185">Reference proteome</keyword>
<reference evidence="3" key="1">
    <citation type="journal article" date="2009" name="Genome Res.">
        <title>Comparative genomic analyses of the human fungal pathogens Coccidioides and their relatives.</title>
        <authorList>
            <person name="Sharpton T.J."/>
            <person name="Stajich J.E."/>
            <person name="Rounsley S.D."/>
            <person name="Gardner M.J."/>
            <person name="Wortman J.R."/>
            <person name="Jordar V.S."/>
            <person name="Maiti R."/>
            <person name="Kodira C.D."/>
            <person name="Neafsey D.E."/>
            <person name="Zeng Q."/>
            <person name="Hung C.-Y."/>
            <person name="McMahan C."/>
            <person name="Muszewska A."/>
            <person name="Grynberg M."/>
            <person name="Mandel M.A."/>
            <person name="Kellner E.M."/>
            <person name="Barker B.M."/>
            <person name="Galgiani J.N."/>
            <person name="Orbach M.J."/>
            <person name="Kirkland T.N."/>
            <person name="Cole G.T."/>
            <person name="Henn M.R."/>
            <person name="Birren B.W."/>
            <person name="Taylor J.W."/>
        </authorList>
    </citation>
    <scope>NUCLEOTIDE SEQUENCE [LARGE SCALE GENOMIC DNA]</scope>
    <source>
        <strain evidence="3">RS</strain>
    </source>
</reference>
<sequence>MSAFIAPAVNAQDLINRILQLKQITEKLEEQNCKLKDYNKQLETQVIIISSTRQQKKKDKVKVNPPEPFKNMKGKELNSDKNKVIMAVSYLYEAVFDWFNIYLWNYYEKDEDNQNDDNLTAKTL</sequence>
<feature type="coiled-coil region" evidence="1">
    <location>
        <begin position="11"/>
        <end position="41"/>
    </location>
</feature>
<dbReference type="EMBL" id="GG704911">
    <property type="protein sequence ID" value="KJF60388.1"/>
    <property type="molecule type" value="Genomic_DNA"/>
</dbReference>
<reference evidence="3" key="2">
    <citation type="journal article" date="2010" name="Genome Res.">
        <title>Population genomic sequencing of Coccidioides fungi reveals recent hybridization and transposon control.</title>
        <authorList>
            <person name="Neafsey D.E."/>
            <person name="Barker B.M."/>
            <person name="Sharpton T.J."/>
            <person name="Stajich J.E."/>
            <person name="Park D.J."/>
            <person name="Whiston E."/>
            <person name="Hung C.-Y."/>
            <person name="McMahan C."/>
            <person name="White J."/>
            <person name="Sykes S."/>
            <person name="Heiman D."/>
            <person name="Young S."/>
            <person name="Zeng Q."/>
            <person name="Abouelleil A."/>
            <person name="Aftuck L."/>
            <person name="Bessette D."/>
            <person name="Brown A."/>
            <person name="FitzGerald M."/>
            <person name="Lui A."/>
            <person name="Macdonald J.P."/>
            <person name="Priest M."/>
            <person name="Orbach M.J."/>
            <person name="Galgiani J.N."/>
            <person name="Kirkland T.N."/>
            <person name="Cole G.T."/>
            <person name="Birren B.W."/>
            <person name="Henn M.R."/>
            <person name="Taylor J.W."/>
            <person name="Rounsley S.D."/>
        </authorList>
    </citation>
    <scope>GENOME REANNOTATION</scope>
    <source>
        <strain evidence="3">RS</strain>
    </source>
</reference>
<dbReference type="AlphaFoldDB" id="A0A0D8JVT0"/>